<organism evidence="2 3">
    <name type="scientific">Curtobacterium poinsettiae</name>
    <dbReference type="NCBI Taxonomy" id="159612"/>
    <lineage>
        <taxon>Bacteria</taxon>
        <taxon>Bacillati</taxon>
        <taxon>Actinomycetota</taxon>
        <taxon>Actinomycetes</taxon>
        <taxon>Micrococcales</taxon>
        <taxon>Microbacteriaceae</taxon>
        <taxon>Curtobacterium</taxon>
    </lineage>
</organism>
<dbReference type="GO" id="GO:0003677">
    <property type="term" value="F:DNA binding"/>
    <property type="evidence" value="ECO:0007669"/>
    <property type="project" value="InterPro"/>
</dbReference>
<evidence type="ECO:0000313" key="2">
    <source>
        <dbReference type="EMBL" id="UYC81391.1"/>
    </source>
</evidence>
<dbReference type="GO" id="GO:0015074">
    <property type="term" value="P:DNA integration"/>
    <property type="evidence" value="ECO:0007669"/>
    <property type="project" value="InterPro"/>
</dbReference>
<sequence length="302" mass="34139">MEEREPRQHSYQARIDPAQWAVIREFVYDVVGRSESQVPYKTRELYNAISEFTLWGWQSAALPLEVPGLFNRNVIAYYAQVGCGHLTAAARGNRRSLLLRVAEHLVNTGYKRLPPMPPSNPSEPYSQRELFSTISWARGQTTSARRMNAHVLIALGLGAGLSAQEIIAIRVRDVHRDGDHIDIDLTTGRVRRVPMIQEYAQMMPEQSQYDGDAFAFRPGRSDTYINAISNFITRGAQTSSIRPQSQRMRATWIVRHLNARTPLRVLTAAAGLESLDALGRFERFIDATPTLEAERALRYPSS</sequence>
<dbReference type="Gene3D" id="1.10.443.10">
    <property type="entry name" value="Intergrase catalytic core"/>
    <property type="match status" value="1"/>
</dbReference>
<gene>
    <name evidence="2" type="ORF">OE229_02710</name>
</gene>
<dbReference type="GO" id="GO:0006310">
    <property type="term" value="P:DNA recombination"/>
    <property type="evidence" value="ECO:0007669"/>
    <property type="project" value="UniProtKB-KW"/>
</dbReference>
<proteinExistence type="predicted"/>
<dbReference type="InterPro" id="IPR013762">
    <property type="entry name" value="Integrase-like_cat_sf"/>
</dbReference>
<protein>
    <submittedName>
        <fullName evidence="2">Uncharacterized protein</fullName>
    </submittedName>
</protein>
<accession>A0A9Q9P842</accession>
<dbReference type="Proteomes" id="UP001062223">
    <property type="component" value="Chromosome"/>
</dbReference>
<evidence type="ECO:0000256" key="1">
    <source>
        <dbReference type="ARBA" id="ARBA00023172"/>
    </source>
</evidence>
<name>A0A9Q9P842_9MICO</name>
<reference evidence="2" key="1">
    <citation type="submission" date="2022-09" db="EMBL/GenBank/DDBJ databases">
        <title>Taxonomy of Curtobacterium flaccumfaciens.</title>
        <authorList>
            <person name="Osdaghi E."/>
            <person name="Taghavi S.M."/>
            <person name="Hamidizade M."/>
            <person name="Abachi H."/>
            <person name="Fazliarab A."/>
            <person name="Baeyen S."/>
            <person name="Portier P."/>
            <person name="Van Vaerenbergh J."/>
            <person name="Jacques M.-A."/>
        </authorList>
    </citation>
    <scope>NUCLEOTIDE SEQUENCE</scope>
    <source>
        <strain evidence="2">AGQB46</strain>
    </source>
</reference>
<dbReference type="InterPro" id="IPR011010">
    <property type="entry name" value="DNA_brk_join_enz"/>
</dbReference>
<evidence type="ECO:0000313" key="3">
    <source>
        <dbReference type="Proteomes" id="UP001062223"/>
    </source>
</evidence>
<dbReference type="EMBL" id="CP106879">
    <property type="protein sequence ID" value="UYC81391.1"/>
    <property type="molecule type" value="Genomic_DNA"/>
</dbReference>
<keyword evidence="1" id="KW-0233">DNA recombination</keyword>
<dbReference type="SUPFAM" id="SSF56349">
    <property type="entry name" value="DNA breaking-rejoining enzymes"/>
    <property type="match status" value="1"/>
</dbReference>
<dbReference type="KEGG" id="cpoi:OE229_02710"/>
<dbReference type="RefSeq" id="WP_262139603.1">
    <property type="nucleotide sequence ID" value="NZ_CP106879.1"/>
</dbReference>
<dbReference type="AlphaFoldDB" id="A0A9Q9P842"/>